<sequence length="623" mass="69829" precursor="true">MRPLPSPALLVLLVLLAISARLQAQVSAADRPNIVWIMSEDNSKHYLRLFDPAGAATPQIEKLAQSGVVFDRAFSNAPVCSVARTTLITSCYGPRIGTQFHRRSKLAAMPEGLQMFPAYLRAAGYYTTNNSKKDYNAIEGAEVWDASSGKASWRNRPSDETPFFHVQTFGMSHESSLHFGAAKMQSEATQHDPDAVQLAPYFPDTPTFRYTHARYLDRMQTIDTSVGQLIAKLEADGVLEDTFVFYFGDHGGVLPRSKGYVYESGLHVPLVVRIPKNFKSLSAFAAGSRTAGFVEFVDFGPTVLSLAGVEVPEGVDGKPFLGKSITAAEVNARDETLGYADRFDEKYDFVRSLRVGPFKYIRNYEAFQPDGLQNNYRYRMLAYQDWRTRYHAGELNDMQSQFFRSKPVEALYDIENDPHETRNLAADPQHRETLLRLRGRLQQRMKAMPDLSLFPESELVQQAMDNPVAFGQQQQPRISRLLDTVDACLLPAPQAVDTLRTALDSTDPLQRMWALVACSSMGTDAAALAEIAKRLHTDDPHRLTRVRAAQFLAILGRLDPAPTIYRELASTNSEVEALEILNVAVFCRDALPSPQTIDADRLRFSFKVSPKSEVQRRVEYLQR</sequence>
<dbReference type="InterPro" id="IPR000917">
    <property type="entry name" value="Sulfatase_N"/>
</dbReference>
<proteinExistence type="inferred from homology"/>
<dbReference type="Proteomes" id="UP000325286">
    <property type="component" value="Chromosome"/>
</dbReference>
<gene>
    <name evidence="5" type="ORF">UC8_51040</name>
</gene>
<feature type="signal peptide" evidence="3">
    <location>
        <begin position="1"/>
        <end position="24"/>
    </location>
</feature>
<dbReference type="KEGG" id="rul:UC8_51040"/>
<keyword evidence="6" id="KW-1185">Reference proteome</keyword>
<evidence type="ECO:0000313" key="6">
    <source>
        <dbReference type="Proteomes" id="UP000325286"/>
    </source>
</evidence>
<keyword evidence="3" id="KW-0732">Signal</keyword>
<dbReference type="InterPro" id="IPR050738">
    <property type="entry name" value="Sulfatase"/>
</dbReference>
<evidence type="ECO:0000313" key="5">
    <source>
        <dbReference type="EMBL" id="QEG43060.1"/>
    </source>
</evidence>
<dbReference type="AlphaFoldDB" id="A0A5B9QYX9"/>
<dbReference type="InterPro" id="IPR016024">
    <property type="entry name" value="ARM-type_fold"/>
</dbReference>
<dbReference type="EMBL" id="CP042914">
    <property type="protein sequence ID" value="QEG43060.1"/>
    <property type="molecule type" value="Genomic_DNA"/>
</dbReference>
<evidence type="ECO:0000256" key="1">
    <source>
        <dbReference type="ARBA" id="ARBA00008779"/>
    </source>
</evidence>
<name>A0A5B9QYX9_9BACT</name>
<evidence type="ECO:0000259" key="4">
    <source>
        <dbReference type="Pfam" id="PF00884"/>
    </source>
</evidence>
<dbReference type="InterPro" id="IPR017850">
    <property type="entry name" value="Alkaline_phosphatase_core_sf"/>
</dbReference>
<organism evidence="5 6">
    <name type="scientific">Roseimaritima ulvae</name>
    <dbReference type="NCBI Taxonomy" id="980254"/>
    <lineage>
        <taxon>Bacteria</taxon>
        <taxon>Pseudomonadati</taxon>
        <taxon>Planctomycetota</taxon>
        <taxon>Planctomycetia</taxon>
        <taxon>Pirellulales</taxon>
        <taxon>Pirellulaceae</taxon>
        <taxon>Roseimaritima</taxon>
    </lineage>
</organism>
<dbReference type="SUPFAM" id="SSF53649">
    <property type="entry name" value="Alkaline phosphatase-like"/>
    <property type="match status" value="1"/>
</dbReference>
<dbReference type="RefSeq" id="WP_068140994.1">
    <property type="nucleotide sequence ID" value="NZ_CP042914.1"/>
</dbReference>
<keyword evidence="2" id="KW-0378">Hydrolase</keyword>
<reference evidence="5 6" key="1">
    <citation type="submission" date="2019-08" db="EMBL/GenBank/DDBJ databases">
        <title>Deep-cultivation of Planctomycetes and their phenomic and genomic characterization uncovers novel biology.</title>
        <authorList>
            <person name="Wiegand S."/>
            <person name="Jogler M."/>
            <person name="Boedeker C."/>
            <person name="Pinto D."/>
            <person name="Vollmers J."/>
            <person name="Rivas-Marin E."/>
            <person name="Kohn T."/>
            <person name="Peeters S.H."/>
            <person name="Heuer A."/>
            <person name="Rast P."/>
            <person name="Oberbeckmann S."/>
            <person name="Bunk B."/>
            <person name="Jeske O."/>
            <person name="Meyerdierks A."/>
            <person name="Storesund J.E."/>
            <person name="Kallscheuer N."/>
            <person name="Luecker S."/>
            <person name="Lage O.M."/>
            <person name="Pohl T."/>
            <person name="Merkel B.J."/>
            <person name="Hornburger P."/>
            <person name="Mueller R.-W."/>
            <person name="Bruemmer F."/>
            <person name="Labrenz M."/>
            <person name="Spormann A.M."/>
            <person name="Op den Camp H."/>
            <person name="Overmann J."/>
            <person name="Amann R."/>
            <person name="Jetten M.S.M."/>
            <person name="Mascher T."/>
            <person name="Medema M.H."/>
            <person name="Devos D.P."/>
            <person name="Kaster A.-K."/>
            <person name="Ovreas L."/>
            <person name="Rohde M."/>
            <person name="Galperin M.Y."/>
            <person name="Jogler C."/>
        </authorList>
    </citation>
    <scope>NUCLEOTIDE SEQUENCE [LARGE SCALE GENOMIC DNA]</scope>
    <source>
        <strain evidence="5 6">UC8</strain>
    </source>
</reference>
<comment type="similarity">
    <text evidence="1">Belongs to the sulfatase family.</text>
</comment>
<accession>A0A5B9QYX9</accession>
<dbReference type="PANTHER" id="PTHR42693:SF53">
    <property type="entry name" value="ENDO-4-O-SULFATASE"/>
    <property type="match status" value="1"/>
</dbReference>
<dbReference type="CDD" id="cd16027">
    <property type="entry name" value="SGSH"/>
    <property type="match status" value="1"/>
</dbReference>
<protein>
    <submittedName>
        <fullName evidence="5">Sulfatase</fullName>
    </submittedName>
</protein>
<dbReference type="Gene3D" id="3.40.720.10">
    <property type="entry name" value="Alkaline Phosphatase, subunit A"/>
    <property type="match status" value="1"/>
</dbReference>
<dbReference type="Gene3D" id="1.25.10.10">
    <property type="entry name" value="Leucine-rich Repeat Variant"/>
    <property type="match status" value="1"/>
</dbReference>
<dbReference type="OrthoDB" id="9763613at2"/>
<dbReference type="InterPro" id="IPR011989">
    <property type="entry name" value="ARM-like"/>
</dbReference>
<dbReference type="PANTHER" id="PTHR42693">
    <property type="entry name" value="ARYLSULFATASE FAMILY MEMBER"/>
    <property type="match status" value="1"/>
</dbReference>
<evidence type="ECO:0000256" key="3">
    <source>
        <dbReference type="SAM" id="SignalP"/>
    </source>
</evidence>
<dbReference type="GO" id="GO:0004065">
    <property type="term" value="F:arylsulfatase activity"/>
    <property type="evidence" value="ECO:0007669"/>
    <property type="project" value="TreeGrafter"/>
</dbReference>
<dbReference type="SUPFAM" id="SSF48371">
    <property type="entry name" value="ARM repeat"/>
    <property type="match status" value="1"/>
</dbReference>
<dbReference type="Pfam" id="PF00884">
    <property type="entry name" value="Sulfatase"/>
    <property type="match status" value="1"/>
</dbReference>
<feature type="chain" id="PRO_5023008332" evidence="3">
    <location>
        <begin position="25"/>
        <end position="623"/>
    </location>
</feature>
<feature type="domain" description="Sulfatase N-terminal" evidence="4">
    <location>
        <begin position="32"/>
        <end position="309"/>
    </location>
</feature>
<evidence type="ECO:0000256" key="2">
    <source>
        <dbReference type="ARBA" id="ARBA00022801"/>
    </source>
</evidence>